<organism evidence="4 5">
    <name type="scientific">Acanthoscelides obtectus</name>
    <name type="common">Bean weevil</name>
    <name type="synonym">Bruchus obtectus</name>
    <dbReference type="NCBI Taxonomy" id="200917"/>
    <lineage>
        <taxon>Eukaryota</taxon>
        <taxon>Metazoa</taxon>
        <taxon>Ecdysozoa</taxon>
        <taxon>Arthropoda</taxon>
        <taxon>Hexapoda</taxon>
        <taxon>Insecta</taxon>
        <taxon>Pterygota</taxon>
        <taxon>Neoptera</taxon>
        <taxon>Endopterygota</taxon>
        <taxon>Coleoptera</taxon>
        <taxon>Polyphaga</taxon>
        <taxon>Cucujiformia</taxon>
        <taxon>Chrysomeloidea</taxon>
        <taxon>Chrysomelidae</taxon>
        <taxon>Bruchinae</taxon>
        <taxon>Bruchini</taxon>
        <taxon>Acanthoscelides</taxon>
    </lineage>
</organism>
<proteinExistence type="predicted"/>
<evidence type="ECO:0000256" key="2">
    <source>
        <dbReference type="SAM" id="MobiDB-lite"/>
    </source>
</evidence>
<dbReference type="PROSITE" id="PS51031">
    <property type="entry name" value="BESS"/>
    <property type="match status" value="1"/>
</dbReference>
<dbReference type="InterPro" id="IPR004210">
    <property type="entry name" value="BESS_motif"/>
</dbReference>
<protein>
    <recommendedName>
        <fullName evidence="3">BESS domain-containing protein</fullName>
    </recommendedName>
</protein>
<dbReference type="EMBL" id="CAKOFQ010007155">
    <property type="protein sequence ID" value="CAH1992758.1"/>
    <property type="molecule type" value="Genomic_DNA"/>
</dbReference>
<sequence>MIEQDTLKEFKRKSEVCNQAKIQEDADYHFLMSLLPYLRKVPEEGKLDVRTKLQQVFCDEQKLAQQRPYGNDLNSDSQHQSTFNRHSSEFPHHPIVNYDGSPQFTNLSAPTSGQTGSMENYLSSSESTIPSGPSSEESAIHQQYGDIASYFSQISPRK</sequence>
<dbReference type="Pfam" id="PF02944">
    <property type="entry name" value="BESS"/>
    <property type="match status" value="1"/>
</dbReference>
<reference evidence="4" key="1">
    <citation type="submission" date="2022-03" db="EMBL/GenBank/DDBJ databases">
        <authorList>
            <person name="Sayadi A."/>
        </authorList>
    </citation>
    <scope>NUCLEOTIDE SEQUENCE</scope>
</reference>
<feature type="compositionally biased region" description="Polar residues" evidence="2">
    <location>
        <begin position="72"/>
        <end position="85"/>
    </location>
</feature>
<evidence type="ECO:0000313" key="5">
    <source>
        <dbReference type="Proteomes" id="UP001152888"/>
    </source>
</evidence>
<feature type="region of interest" description="Disordered" evidence="2">
    <location>
        <begin position="67"/>
        <end position="143"/>
    </location>
</feature>
<accession>A0A9P0LGR4</accession>
<comment type="caution">
    <text evidence="4">The sequence shown here is derived from an EMBL/GenBank/DDBJ whole genome shotgun (WGS) entry which is preliminary data.</text>
</comment>
<feature type="compositionally biased region" description="Polar residues" evidence="2">
    <location>
        <begin position="100"/>
        <end position="122"/>
    </location>
</feature>
<dbReference type="GO" id="GO:0005634">
    <property type="term" value="C:nucleus"/>
    <property type="evidence" value="ECO:0007669"/>
    <property type="project" value="UniProtKB-SubCell"/>
</dbReference>
<evidence type="ECO:0000313" key="4">
    <source>
        <dbReference type="EMBL" id="CAH1992758.1"/>
    </source>
</evidence>
<dbReference type="AlphaFoldDB" id="A0A9P0LGR4"/>
<feature type="domain" description="BESS" evidence="3">
    <location>
        <begin position="24"/>
        <end position="63"/>
    </location>
</feature>
<name>A0A9P0LGR4_ACAOB</name>
<dbReference type="Proteomes" id="UP001152888">
    <property type="component" value="Unassembled WGS sequence"/>
</dbReference>
<gene>
    <name evidence="4" type="ORF">ACAOBT_LOCUS21068</name>
</gene>
<comment type="subcellular location">
    <subcellularLocation>
        <location evidence="1">Nucleus</location>
    </subcellularLocation>
</comment>
<dbReference type="GO" id="GO:0003677">
    <property type="term" value="F:DNA binding"/>
    <property type="evidence" value="ECO:0007669"/>
    <property type="project" value="InterPro"/>
</dbReference>
<evidence type="ECO:0000256" key="1">
    <source>
        <dbReference type="PROSITE-ProRule" id="PRU00371"/>
    </source>
</evidence>
<dbReference type="OrthoDB" id="5803771at2759"/>
<keyword evidence="1" id="KW-0539">Nucleus</keyword>
<keyword evidence="5" id="KW-1185">Reference proteome</keyword>
<feature type="compositionally biased region" description="Low complexity" evidence="2">
    <location>
        <begin position="123"/>
        <end position="137"/>
    </location>
</feature>
<evidence type="ECO:0000259" key="3">
    <source>
        <dbReference type="PROSITE" id="PS51031"/>
    </source>
</evidence>